<feature type="transmembrane region" description="Helical" evidence="2">
    <location>
        <begin position="165"/>
        <end position="188"/>
    </location>
</feature>
<feature type="compositionally biased region" description="Polar residues" evidence="1">
    <location>
        <begin position="352"/>
        <end position="362"/>
    </location>
</feature>
<reference evidence="3" key="1">
    <citation type="submission" date="2023-06" db="EMBL/GenBank/DDBJ databases">
        <authorList>
            <consortium name="Lawrence Berkeley National Laboratory"/>
            <person name="Ahrendt S."/>
            <person name="Sahu N."/>
            <person name="Indic B."/>
            <person name="Wong-Bajracharya J."/>
            <person name="Merenyi Z."/>
            <person name="Ke H.-M."/>
            <person name="Monk M."/>
            <person name="Kocsube S."/>
            <person name="Drula E."/>
            <person name="Lipzen A."/>
            <person name="Balint B."/>
            <person name="Henrissat B."/>
            <person name="Andreopoulos B."/>
            <person name="Martin F.M."/>
            <person name="Harder C.B."/>
            <person name="Rigling D."/>
            <person name="Ford K.L."/>
            <person name="Foster G.D."/>
            <person name="Pangilinan J."/>
            <person name="Papanicolaou A."/>
            <person name="Barry K."/>
            <person name="LaButti K."/>
            <person name="Viragh M."/>
            <person name="Koriabine M."/>
            <person name="Yan M."/>
            <person name="Riley R."/>
            <person name="Champramary S."/>
            <person name="Plett K.L."/>
            <person name="Tsai I.J."/>
            <person name="Slot J."/>
            <person name="Sipos G."/>
            <person name="Plett J."/>
            <person name="Nagy L.G."/>
            <person name="Grigoriev I.V."/>
        </authorList>
    </citation>
    <scope>NUCLEOTIDE SEQUENCE</scope>
    <source>
        <strain evidence="3">CCBAS 213</strain>
    </source>
</reference>
<dbReference type="RefSeq" id="XP_060339869.1">
    <property type="nucleotide sequence ID" value="XM_060483886.1"/>
</dbReference>
<feature type="transmembrane region" description="Helical" evidence="2">
    <location>
        <begin position="17"/>
        <end position="36"/>
    </location>
</feature>
<feature type="transmembrane region" description="Helical" evidence="2">
    <location>
        <begin position="244"/>
        <end position="268"/>
    </location>
</feature>
<feature type="transmembrane region" description="Helical" evidence="2">
    <location>
        <begin position="125"/>
        <end position="145"/>
    </location>
</feature>
<dbReference type="AlphaFoldDB" id="A0AA39NQS1"/>
<dbReference type="EMBL" id="JAUEPS010000001">
    <property type="protein sequence ID" value="KAK0470076.1"/>
    <property type="molecule type" value="Genomic_DNA"/>
</dbReference>
<gene>
    <name evidence="3" type="ORF">EV420DRAFT_88915</name>
</gene>
<feature type="transmembrane region" description="Helical" evidence="2">
    <location>
        <begin position="43"/>
        <end position="64"/>
    </location>
</feature>
<keyword evidence="2" id="KW-0472">Membrane</keyword>
<feature type="transmembrane region" description="Helical" evidence="2">
    <location>
        <begin position="215"/>
        <end position="238"/>
    </location>
</feature>
<evidence type="ECO:0000313" key="3">
    <source>
        <dbReference type="EMBL" id="KAK0470076.1"/>
    </source>
</evidence>
<feature type="region of interest" description="Disordered" evidence="1">
    <location>
        <begin position="336"/>
        <end position="376"/>
    </location>
</feature>
<name>A0AA39NQS1_ARMTA</name>
<dbReference type="Proteomes" id="UP001175211">
    <property type="component" value="Unassembled WGS sequence"/>
</dbReference>
<comment type="caution">
    <text evidence="3">The sequence shown here is derived from an EMBL/GenBank/DDBJ whole genome shotgun (WGS) entry which is preliminary data.</text>
</comment>
<proteinExistence type="predicted"/>
<evidence type="ECO:0000256" key="2">
    <source>
        <dbReference type="SAM" id="Phobius"/>
    </source>
</evidence>
<keyword evidence="2" id="KW-1133">Transmembrane helix</keyword>
<keyword evidence="4" id="KW-1185">Reference proteome</keyword>
<sequence length="376" mass="41366">MGLSVQDAVFIALATEMLLYGMYTCLFAGSSYLLIFKRKKTKVIVSMIILNVIMWSVSTAHVAVSFDEKFVGFLRKNGAQNPLVFENNASPRILAQLSLECINFMFGDGIILWRAWVLWKCDRRILCMSVILLLITLGMGCGLGYTLSHPPEPFADNESRNPAAVIWGACAMISTLVTNICATSLIAYRTWTHHRLIRSLTGESLAAQFCKQNSILAFLIESGMLYCCTWFIAIFAFIFASSGIYIMLGLLAQLTAIYPTLIITLVCVRATLDVAIETFERTRLSHGFVAAGGPTRSRSIPMRTTSLRVGMETRTYMSSDDVQYFPVNASAIKDDKDQRAGILPDTPGMKTPETSSTASSVNVGLEEPYSGSSAQV</sequence>
<feature type="transmembrane region" description="Helical" evidence="2">
    <location>
        <begin position="93"/>
        <end position="113"/>
    </location>
</feature>
<evidence type="ECO:0000313" key="4">
    <source>
        <dbReference type="Proteomes" id="UP001175211"/>
    </source>
</evidence>
<evidence type="ECO:0000256" key="1">
    <source>
        <dbReference type="SAM" id="MobiDB-lite"/>
    </source>
</evidence>
<keyword evidence="2" id="KW-0812">Transmembrane</keyword>
<protein>
    <submittedName>
        <fullName evidence="3">Uncharacterized protein</fullName>
    </submittedName>
</protein>
<dbReference type="GeneID" id="85367434"/>
<organism evidence="3 4">
    <name type="scientific">Armillaria tabescens</name>
    <name type="common">Ringless honey mushroom</name>
    <name type="synonym">Agaricus tabescens</name>
    <dbReference type="NCBI Taxonomy" id="1929756"/>
    <lineage>
        <taxon>Eukaryota</taxon>
        <taxon>Fungi</taxon>
        <taxon>Dikarya</taxon>
        <taxon>Basidiomycota</taxon>
        <taxon>Agaricomycotina</taxon>
        <taxon>Agaricomycetes</taxon>
        <taxon>Agaricomycetidae</taxon>
        <taxon>Agaricales</taxon>
        <taxon>Marasmiineae</taxon>
        <taxon>Physalacriaceae</taxon>
        <taxon>Desarmillaria</taxon>
    </lineage>
</organism>
<accession>A0AA39NQS1</accession>